<accession>A0A6G1IVN4</accession>
<dbReference type="InterPro" id="IPR052895">
    <property type="entry name" value="HetReg/Transcr_Mod"/>
</dbReference>
<evidence type="ECO:0000313" key="2">
    <source>
        <dbReference type="EMBL" id="KAF2682023.1"/>
    </source>
</evidence>
<feature type="non-terminal residue" evidence="2">
    <location>
        <position position="136"/>
    </location>
</feature>
<feature type="domain" description="Heterokaryon incompatibility" evidence="1">
    <location>
        <begin position="2"/>
        <end position="132"/>
    </location>
</feature>
<evidence type="ECO:0000259" key="1">
    <source>
        <dbReference type="Pfam" id="PF06985"/>
    </source>
</evidence>
<feature type="non-terminal residue" evidence="2">
    <location>
        <position position="1"/>
    </location>
</feature>
<sequence length="136" mass="15642">IVLNGQPWMVGTNLEKALRALREIPEVRLGMKVWIDCLCINQNDTAEKAVQVPRMAEIYKTASAVVSWLGDDEDRACDALELLEALGRCSNSDESLEEICSNFWTWEYAEPAWHITKLLMRSYWKRIWIAQEVVLA</sequence>
<dbReference type="EMBL" id="MU005588">
    <property type="protein sequence ID" value="KAF2682023.1"/>
    <property type="molecule type" value="Genomic_DNA"/>
</dbReference>
<reference evidence="2" key="1">
    <citation type="journal article" date="2020" name="Stud. Mycol.">
        <title>101 Dothideomycetes genomes: a test case for predicting lifestyles and emergence of pathogens.</title>
        <authorList>
            <person name="Haridas S."/>
            <person name="Albert R."/>
            <person name="Binder M."/>
            <person name="Bloem J."/>
            <person name="Labutti K."/>
            <person name="Salamov A."/>
            <person name="Andreopoulos B."/>
            <person name="Baker S."/>
            <person name="Barry K."/>
            <person name="Bills G."/>
            <person name="Bluhm B."/>
            <person name="Cannon C."/>
            <person name="Castanera R."/>
            <person name="Culley D."/>
            <person name="Daum C."/>
            <person name="Ezra D."/>
            <person name="Gonzalez J."/>
            <person name="Henrissat B."/>
            <person name="Kuo A."/>
            <person name="Liang C."/>
            <person name="Lipzen A."/>
            <person name="Lutzoni F."/>
            <person name="Magnuson J."/>
            <person name="Mondo S."/>
            <person name="Nolan M."/>
            <person name="Ohm R."/>
            <person name="Pangilinan J."/>
            <person name="Park H.-J."/>
            <person name="Ramirez L."/>
            <person name="Alfaro M."/>
            <person name="Sun H."/>
            <person name="Tritt A."/>
            <person name="Yoshinaga Y."/>
            <person name="Zwiers L.-H."/>
            <person name="Turgeon B."/>
            <person name="Goodwin S."/>
            <person name="Spatafora J."/>
            <person name="Crous P."/>
            <person name="Grigoriev I."/>
        </authorList>
    </citation>
    <scope>NUCLEOTIDE SEQUENCE</scope>
    <source>
        <strain evidence="2">CBS 122367</strain>
    </source>
</reference>
<name>A0A6G1IVN4_9PLEO</name>
<organism evidence="2 3">
    <name type="scientific">Lentithecium fluviatile CBS 122367</name>
    <dbReference type="NCBI Taxonomy" id="1168545"/>
    <lineage>
        <taxon>Eukaryota</taxon>
        <taxon>Fungi</taxon>
        <taxon>Dikarya</taxon>
        <taxon>Ascomycota</taxon>
        <taxon>Pezizomycotina</taxon>
        <taxon>Dothideomycetes</taxon>
        <taxon>Pleosporomycetidae</taxon>
        <taxon>Pleosporales</taxon>
        <taxon>Massarineae</taxon>
        <taxon>Lentitheciaceae</taxon>
        <taxon>Lentithecium</taxon>
    </lineage>
</organism>
<dbReference type="OrthoDB" id="2157530at2759"/>
<gene>
    <name evidence="2" type="ORF">K458DRAFT_243759</name>
</gene>
<evidence type="ECO:0000313" key="3">
    <source>
        <dbReference type="Proteomes" id="UP000799291"/>
    </source>
</evidence>
<keyword evidence="3" id="KW-1185">Reference proteome</keyword>
<dbReference type="Pfam" id="PF06985">
    <property type="entry name" value="HET"/>
    <property type="match status" value="1"/>
</dbReference>
<proteinExistence type="predicted"/>
<dbReference type="Proteomes" id="UP000799291">
    <property type="component" value="Unassembled WGS sequence"/>
</dbReference>
<protein>
    <recommendedName>
        <fullName evidence="1">Heterokaryon incompatibility domain-containing protein</fullName>
    </recommendedName>
</protein>
<dbReference type="PANTHER" id="PTHR24148">
    <property type="entry name" value="ANKYRIN REPEAT DOMAIN-CONTAINING PROTEIN 39 HOMOLOG-RELATED"/>
    <property type="match status" value="1"/>
</dbReference>
<dbReference type="AlphaFoldDB" id="A0A6G1IVN4"/>
<dbReference type="PANTHER" id="PTHR24148:SF79">
    <property type="entry name" value="HETEROKARYON INCOMPATIBILITY DOMAIN-CONTAINING PROTEIN"/>
    <property type="match status" value="1"/>
</dbReference>
<dbReference type="InterPro" id="IPR010730">
    <property type="entry name" value="HET"/>
</dbReference>